<proteinExistence type="predicted"/>
<feature type="compositionally biased region" description="Acidic residues" evidence="1">
    <location>
        <begin position="335"/>
        <end position="345"/>
    </location>
</feature>
<sequence>MLSLGSYPRQPQCCTINHTPISQSLPLFSKIPPTHFFFTSNRATHLSTHHLPWKKRTGLCIFALKDEEKGGNNVLEMEDIDDVDDFPGDEDDDDDDEVIIPLRNMKKWLENKPSGFGVDKVYDTSVEDKLMEEIEQSRKAQLANINKLKNNPVKPNTNKNVQQSKDVQDGLRVRLVNLPKKMNIDKDLLVAFKGVPGIANIIPVVSGNKKTRNPICKGLAYIDFKSKDEAQRFVKMFSGRSISFGKIQKQIKCEMINPGSPKSTTIQSVDEIKYATEQEIPDLHGHLDDDFDTDFLSDSEENISTDHDVAEVEDLSACTNDYVETSEILSAESTSGDDLDVQEESDISKQKEVQAKEKKKKPKQKKEVSKLNIPGSARKLKIKEKALLTGVLSKYAQKAPS</sequence>
<dbReference type="SUPFAM" id="SSF54928">
    <property type="entry name" value="RNA-binding domain, RBD"/>
    <property type="match status" value="1"/>
</dbReference>
<comment type="caution">
    <text evidence="2">The sequence shown here is derived from an EMBL/GenBank/DDBJ whole genome shotgun (WGS) entry which is preliminary data.</text>
</comment>
<reference evidence="2" key="1">
    <citation type="submission" date="2023-12" db="EMBL/GenBank/DDBJ databases">
        <title>Genome assembly of Anisodus tanguticus.</title>
        <authorList>
            <person name="Wang Y.-J."/>
        </authorList>
    </citation>
    <scope>NUCLEOTIDE SEQUENCE</scope>
    <source>
        <strain evidence="2">KB-2021</strain>
        <tissue evidence="2">Leaf</tissue>
    </source>
</reference>
<evidence type="ECO:0008006" key="4">
    <source>
        <dbReference type="Google" id="ProtNLM"/>
    </source>
</evidence>
<name>A0AAE1SU03_9SOLA</name>
<accession>A0AAE1SU03</accession>
<dbReference type="InterPro" id="IPR012677">
    <property type="entry name" value="Nucleotide-bd_a/b_plait_sf"/>
</dbReference>
<evidence type="ECO:0000313" key="2">
    <source>
        <dbReference type="EMBL" id="KAK4376814.1"/>
    </source>
</evidence>
<dbReference type="AlphaFoldDB" id="A0AAE1SU03"/>
<keyword evidence="3" id="KW-1185">Reference proteome</keyword>
<dbReference type="PANTHER" id="PTHR37200">
    <property type="entry name" value="RNA-BINDING (RRM/RBD/RNP MOTIFS) FAMILY PROTEIN"/>
    <property type="match status" value="1"/>
</dbReference>
<evidence type="ECO:0000256" key="1">
    <source>
        <dbReference type="SAM" id="MobiDB-lite"/>
    </source>
</evidence>
<feature type="compositionally biased region" description="Basic and acidic residues" evidence="1">
    <location>
        <begin position="346"/>
        <end position="356"/>
    </location>
</feature>
<dbReference type="GO" id="GO:0003676">
    <property type="term" value="F:nucleic acid binding"/>
    <property type="evidence" value="ECO:0007669"/>
    <property type="project" value="InterPro"/>
</dbReference>
<dbReference type="EMBL" id="JAVYJV010000002">
    <property type="protein sequence ID" value="KAK4376814.1"/>
    <property type="molecule type" value="Genomic_DNA"/>
</dbReference>
<evidence type="ECO:0000313" key="3">
    <source>
        <dbReference type="Proteomes" id="UP001291623"/>
    </source>
</evidence>
<organism evidence="2 3">
    <name type="scientific">Anisodus tanguticus</name>
    <dbReference type="NCBI Taxonomy" id="243964"/>
    <lineage>
        <taxon>Eukaryota</taxon>
        <taxon>Viridiplantae</taxon>
        <taxon>Streptophyta</taxon>
        <taxon>Embryophyta</taxon>
        <taxon>Tracheophyta</taxon>
        <taxon>Spermatophyta</taxon>
        <taxon>Magnoliopsida</taxon>
        <taxon>eudicotyledons</taxon>
        <taxon>Gunneridae</taxon>
        <taxon>Pentapetalae</taxon>
        <taxon>asterids</taxon>
        <taxon>lamiids</taxon>
        <taxon>Solanales</taxon>
        <taxon>Solanaceae</taxon>
        <taxon>Solanoideae</taxon>
        <taxon>Hyoscyameae</taxon>
        <taxon>Anisodus</taxon>
    </lineage>
</organism>
<dbReference type="Proteomes" id="UP001291623">
    <property type="component" value="Unassembled WGS sequence"/>
</dbReference>
<feature type="region of interest" description="Disordered" evidence="1">
    <location>
        <begin position="330"/>
        <end position="372"/>
    </location>
</feature>
<dbReference type="Gene3D" id="3.30.70.330">
    <property type="match status" value="1"/>
</dbReference>
<dbReference type="PANTHER" id="PTHR37200:SF1">
    <property type="entry name" value="RNA-BINDING (RRM_RBD_RNP MOTIFS) FAMILY PROTEIN"/>
    <property type="match status" value="1"/>
</dbReference>
<protein>
    <recommendedName>
        <fullName evidence="4">RRM domain-containing protein</fullName>
    </recommendedName>
</protein>
<dbReference type="InterPro" id="IPR035979">
    <property type="entry name" value="RBD_domain_sf"/>
</dbReference>
<dbReference type="CDD" id="cd00590">
    <property type="entry name" value="RRM_SF"/>
    <property type="match status" value="1"/>
</dbReference>
<gene>
    <name evidence="2" type="ORF">RND71_003110</name>
</gene>